<gene>
    <name evidence="1" type="ORF">KEM09_14860</name>
</gene>
<protein>
    <submittedName>
        <fullName evidence="1">Uncharacterized protein</fullName>
    </submittedName>
</protein>
<dbReference type="EMBL" id="JAGUCN010000017">
    <property type="protein sequence ID" value="MBS2212697.1"/>
    <property type="molecule type" value="Genomic_DNA"/>
</dbReference>
<name>A0ABS5KCU8_9BACT</name>
<organism evidence="1 2">
    <name type="scientific">Carboxylicivirga mesophila</name>
    <dbReference type="NCBI Taxonomy" id="1166478"/>
    <lineage>
        <taxon>Bacteria</taxon>
        <taxon>Pseudomonadati</taxon>
        <taxon>Bacteroidota</taxon>
        <taxon>Bacteroidia</taxon>
        <taxon>Marinilabiliales</taxon>
        <taxon>Marinilabiliaceae</taxon>
        <taxon>Carboxylicivirga</taxon>
    </lineage>
</organism>
<comment type="caution">
    <text evidence="1">The sequence shown here is derived from an EMBL/GenBank/DDBJ whole genome shotgun (WGS) entry which is preliminary data.</text>
</comment>
<keyword evidence="2" id="KW-1185">Reference proteome</keyword>
<proteinExistence type="predicted"/>
<dbReference type="RefSeq" id="WP_212229478.1">
    <property type="nucleotide sequence ID" value="NZ_JAGUCN010000017.1"/>
</dbReference>
<accession>A0ABS5KCU8</accession>
<sequence>MILLKQFSFINALFLLNIYFLSSNLTSAQGVIQDDDKPFRHQAKTPYEMANRNEARVPLVTFEDDKIWELETENSIATLTKTQEQQLYRKYCGKLSFKATDKKASITVRLKKPIVINNPWDCIDFWNYGAHWLWGEPKWETAMRHFAIIEGADGQTHELDFTQAGYPGMIHKYWHLSHIKVNEDIKMPAKLIGVRFKGRRNIPDLELDYFLGPIYVYQEQLKPITFNEWPEKLPFPVRDVTILPLNKSAYTNTIKKTGKNYLFTYEGDDQKLQYELNIEKGLLSGITVKKENLKVPINEGAEIYFEGVDIVNWDIRKSKIKNDTVFVNAVASFMQKEVKFSVWYTIKQKSLIVGIHEEGQEGQVSSINLGSTKADESAKLVTVPFLTYGENRMPQVLYSHDLFFFKQLDWYYSDASDFIPGRHKIKDGWASYSNGIRYIPKTNGIRNPVKEKIFINVSTDVQEVLPTVDNPKSPMRSVMAHRLWMVEGTPDHDYLKQQAKELRALGLKEVAVRYHEGIWRDGGESYTFRTETAPGRGGNAAVQRLVENIKSKGWLVGLYSNYTDFAPVNANWDPDWVKREPNGGWEVSWSRCYSPKPMIAVEQQEKLAPQIHKAFGTNHSYCDVHTAVSPISRVDYDYRVPGAATFRRSYECYGLVLMNEKKAYHGPVYSEGNYHWWYAGLVDGNYANFNPKLNKIDVFPDFQLLKIHPLEMDAGNVYTEGAEYLAYTLAYGHIGLVNGDIAERIKRYAMLQPLQPFYSMIPIRKIQYFDGEKFVNSSEAIKNELLGNAQLALEYESGFKVFVNFADTDWTLEAEGKQYILPKFGFMAYQPQNNVISVFGKVSDWKSNGNAEFNMTDNQIYIDSHGTEFETDDFKCNGRVYFKNENFGWEIIPANDFEYIAFNPAVIGCTTKVLIQGLDINDRPMGNVPFQIVHGKIQLEHHNKSILKYRIVQVQ</sequence>
<evidence type="ECO:0000313" key="2">
    <source>
        <dbReference type="Proteomes" id="UP000721861"/>
    </source>
</evidence>
<reference evidence="1 2" key="1">
    <citation type="journal article" date="2014" name="Int. J. Syst. Evol. Microbiol.">
        <title>Carboxylicivirga gen. nov. in the family Marinilabiliaceae with two novel species, Carboxylicivirga mesophila sp. nov. and Carboxylicivirga taeanensis sp. nov., and reclassification of Cytophaga fermentans as Saccharicrinis fermentans gen. nov., comb. nov.</title>
        <authorList>
            <person name="Yang S.H."/>
            <person name="Seo H.S."/>
            <person name="Woo J.H."/>
            <person name="Oh H.M."/>
            <person name="Jang H."/>
            <person name="Lee J.H."/>
            <person name="Kim S.J."/>
            <person name="Kwon K.K."/>
        </authorList>
    </citation>
    <scope>NUCLEOTIDE SEQUENCE [LARGE SCALE GENOMIC DNA]</scope>
    <source>
        <strain evidence="1 2">JCM 18290</strain>
    </source>
</reference>
<dbReference type="Proteomes" id="UP000721861">
    <property type="component" value="Unassembled WGS sequence"/>
</dbReference>
<evidence type="ECO:0000313" key="1">
    <source>
        <dbReference type="EMBL" id="MBS2212697.1"/>
    </source>
</evidence>